<dbReference type="STRING" id="60175.A0A1V6X3J2"/>
<organism evidence="2 3">
    <name type="scientific">Penicillium nalgiovense</name>
    <dbReference type="NCBI Taxonomy" id="60175"/>
    <lineage>
        <taxon>Eukaryota</taxon>
        <taxon>Fungi</taxon>
        <taxon>Dikarya</taxon>
        <taxon>Ascomycota</taxon>
        <taxon>Pezizomycotina</taxon>
        <taxon>Eurotiomycetes</taxon>
        <taxon>Eurotiomycetidae</taxon>
        <taxon>Eurotiales</taxon>
        <taxon>Aspergillaceae</taxon>
        <taxon>Penicillium</taxon>
    </lineage>
</organism>
<dbReference type="OMA" id="ETLFCEN"/>
<accession>A0A1V6X3J2</accession>
<keyword evidence="3" id="KW-1185">Reference proteome</keyword>
<keyword evidence="1" id="KW-0732">Signal</keyword>
<evidence type="ECO:0000313" key="3">
    <source>
        <dbReference type="Proteomes" id="UP000191691"/>
    </source>
</evidence>
<gene>
    <name evidence="2" type="ORF">PENNAL_c0129G08912</name>
</gene>
<reference evidence="3" key="1">
    <citation type="journal article" date="2017" name="Nat. Microbiol.">
        <title>Global analysis of biosynthetic gene clusters reveals vast potential of secondary metabolite production in Penicillium species.</title>
        <authorList>
            <person name="Nielsen J.C."/>
            <person name="Grijseels S."/>
            <person name="Prigent S."/>
            <person name="Ji B."/>
            <person name="Dainat J."/>
            <person name="Nielsen K.F."/>
            <person name="Frisvad J.C."/>
            <person name="Workman M."/>
            <person name="Nielsen J."/>
        </authorList>
    </citation>
    <scope>NUCLEOTIDE SEQUENCE [LARGE SCALE GENOMIC DNA]</scope>
    <source>
        <strain evidence="3">IBT 13039</strain>
    </source>
</reference>
<sequence>MDLSRRILCFILYGGLAVLAEATLPGHSTCIASSSASTPVTAPTSTTPSFPSTPPPIVYQWLYGLVAPDWDGMNCSLPAATDSDMDPLERWEQLKVEDAWNAAVDNWNTKGNDGGTQFSQSLGSFFEYTETLFCENLADNDGCSNLQVKCDEFNHPAGYMIVLSMIWLERQYLGINSAITAGSNAVSEQLSDMLGTFAPLKEEGLSVDNIILDIISLGFSLSMSPMWNKDEQQGFGQ</sequence>
<dbReference type="Proteomes" id="UP000191691">
    <property type="component" value="Unassembled WGS sequence"/>
</dbReference>
<dbReference type="EMBL" id="MOOB01000129">
    <property type="protein sequence ID" value="OQE69720.1"/>
    <property type="molecule type" value="Genomic_DNA"/>
</dbReference>
<dbReference type="AlphaFoldDB" id="A0A1V6X3J2"/>
<feature type="signal peptide" evidence="1">
    <location>
        <begin position="1"/>
        <end position="22"/>
    </location>
</feature>
<evidence type="ECO:0000256" key="1">
    <source>
        <dbReference type="SAM" id="SignalP"/>
    </source>
</evidence>
<name>A0A1V6X3J2_PENNA</name>
<evidence type="ECO:0000313" key="2">
    <source>
        <dbReference type="EMBL" id="OQE69720.1"/>
    </source>
</evidence>
<proteinExistence type="predicted"/>
<comment type="caution">
    <text evidence="2">The sequence shown here is derived from an EMBL/GenBank/DDBJ whole genome shotgun (WGS) entry which is preliminary data.</text>
</comment>
<protein>
    <submittedName>
        <fullName evidence="2">Uncharacterized protein</fullName>
    </submittedName>
</protein>
<feature type="chain" id="PRO_5012822407" evidence="1">
    <location>
        <begin position="23"/>
        <end position="237"/>
    </location>
</feature>